<feature type="signal peptide" evidence="2">
    <location>
        <begin position="1"/>
        <end position="19"/>
    </location>
</feature>
<dbReference type="Pfam" id="PF00379">
    <property type="entry name" value="Chitin_bind_4"/>
    <property type="match status" value="1"/>
</dbReference>
<dbReference type="EMBL" id="BGPR01000356">
    <property type="protein sequence ID" value="GBM15182.1"/>
    <property type="molecule type" value="Genomic_DNA"/>
</dbReference>
<keyword evidence="1" id="KW-0193">Cuticle</keyword>
<accession>A0A4Y2DEG1</accession>
<dbReference type="GO" id="GO:0062129">
    <property type="term" value="C:chitin-based extracellular matrix"/>
    <property type="evidence" value="ECO:0007669"/>
    <property type="project" value="TreeGrafter"/>
</dbReference>
<dbReference type="OrthoDB" id="6515429at2759"/>
<evidence type="ECO:0000256" key="1">
    <source>
        <dbReference type="PROSITE-ProRule" id="PRU00497"/>
    </source>
</evidence>
<dbReference type="PROSITE" id="PS51155">
    <property type="entry name" value="CHIT_BIND_RR_2"/>
    <property type="match status" value="1"/>
</dbReference>
<dbReference type="GO" id="GO:0008010">
    <property type="term" value="F:structural constituent of chitin-based larval cuticle"/>
    <property type="evidence" value="ECO:0007669"/>
    <property type="project" value="TreeGrafter"/>
</dbReference>
<dbReference type="InterPro" id="IPR050468">
    <property type="entry name" value="Cuticle_Struct_Prot"/>
</dbReference>
<sequence length="135" mass="14420">MSILTLILLLFNVFNAIHGGPAPFVPVAPVVAQIPQPYGFGYEFGDGLGMTQHRSETADVTGTVRGRYGFRDPQGLYRNVEYIADANGYRAVIRSNEPGAASQNVADAVFVVQPPPPAVVAQGLRRPVAVVAVKK</sequence>
<dbReference type="PANTHER" id="PTHR10380">
    <property type="entry name" value="CUTICLE PROTEIN"/>
    <property type="match status" value="1"/>
</dbReference>
<keyword evidence="2" id="KW-0732">Signal</keyword>
<organism evidence="3 4">
    <name type="scientific">Araneus ventricosus</name>
    <name type="common">Orbweaver spider</name>
    <name type="synonym">Epeira ventricosa</name>
    <dbReference type="NCBI Taxonomy" id="182803"/>
    <lineage>
        <taxon>Eukaryota</taxon>
        <taxon>Metazoa</taxon>
        <taxon>Ecdysozoa</taxon>
        <taxon>Arthropoda</taxon>
        <taxon>Chelicerata</taxon>
        <taxon>Arachnida</taxon>
        <taxon>Araneae</taxon>
        <taxon>Araneomorphae</taxon>
        <taxon>Entelegynae</taxon>
        <taxon>Araneoidea</taxon>
        <taxon>Araneidae</taxon>
        <taxon>Araneus</taxon>
    </lineage>
</organism>
<evidence type="ECO:0000313" key="4">
    <source>
        <dbReference type="Proteomes" id="UP000499080"/>
    </source>
</evidence>
<evidence type="ECO:0008006" key="5">
    <source>
        <dbReference type="Google" id="ProtNLM"/>
    </source>
</evidence>
<keyword evidence="4" id="KW-1185">Reference proteome</keyword>
<reference evidence="3 4" key="1">
    <citation type="journal article" date="2019" name="Sci. Rep.">
        <title>Orb-weaving spider Araneus ventricosus genome elucidates the spidroin gene catalogue.</title>
        <authorList>
            <person name="Kono N."/>
            <person name="Nakamura H."/>
            <person name="Ohtoshi R."/>
            <person name="Moran D.A.P."/>
            <person name="Shinohara A."/>
            <person name="Yoshida Y."/>
            <person name="Fujiwara M."/>
            <person name="Mori M."/>
            <person name="Tomita M."/>
            <person name="Arakawa K."/>
        </authorList>
    </citation>
    <scope>NUCLEOTIDE SEQUENCE [LARGE SCALE GENOMIC DNA]</scope>
</reference>
<evidence type="ECO:0000256" key="2">
    <source>
        <dbReference type="SAM" id="SignalP"/>
    </source>
</evidence>
<dbReference type="InterPro" id="IPR000618">
    <property type="entry name" value="Insect_cuticle"/>
</dbReference>
<dbReference type="Proteomes" id="UP000499080">
    <property type="component" value="Unassembled WGS sequence"/>
</dbReference>
<proteinExistence type="predicted"/>
<feature type="chain" id="PRO_5021480188" description="Cuticle protein 16.8" evidence="2">
    <location>
        <begin position="20"/>
        <end position="135"/>
    </location>
</feature>
<dbReference type="PANTHER" id="PTHR10380:SF235">
    <property type="entry name" value="CUTICULAR PROTEIN 73D, ISOFORM B"/>
    <property type="match status" value="1"/>
</dbReference>
<name>A0A4Y2DEG1_ARAVE</name>
<dbReference type="AlphaFoldDB" id="A0A4Y2DEG1"/>
<gene>
    <name evidence="3" type="ORF">AVEN_39096_1</name>
</gene>
<evidence type="ECO:0000313" key="3">
    <source>
        <dbReference type="EMBL" id="GBM15182.1"/>
    </source>
</evidence>
<protein>
    <recommendedName>
        <fullName evidence="5">Cuticle protein 16.8</fullName>
    </recommendedName>
</protein>
<comment type="caution">
    <text evidence="3">The sequence shown here is derived from an EMBL/GenBank/DDBJ whole genome shotgun (WGS) entry which is preliminary data.</text>
</comment>